<dbReference type="GO" id="GO:0006402">
    <property type="term" value="P:mRNA catabolic process"/>
    <property type="evidence" value="ECO:0007669"/>
    <property type="project" value="InterPro"/>
</dbReference>
<dbReference type="SUPFAM" id="SSF117130">
    <property type="entry name" value="CsrA-like"/>
    <property type="match status" value="1"/>
</dbReference>
<reference evidence="6 7" key="1">
    <citation type="submission" date="2019-08" db="EMBL/GenBank/DDBJ databases">
        <authorList>
            <person name="Karlyshev A.V."/>
        </authorList>
    </citation>
    <scope>NUCLEOTIDE SEQUENCE [LARGE SCALE GENOMIC DNA]</scope>
    <source>
        <strain evidence="6 7">Alg18-2.2</strain>
    </source>
</reference>
<name>A0A5C8KUZ0_9GAMM</name>
<keyword evidence="4 5" id="KW-0010">Activator</keyword>
<dbReference type="Proteomes" id="UP000321248">
    <property type="component" value="Unassembled WGS sequence"/>
</dbReference>
<dbReference type="GO" id="GO:0048027">
    <property type="term" value="F:mRNA 5'-UTR binding"/>
    <property type="evidence" value="ECO:0007669"/>
    <property type="project" value="UniProtKB-UniRule"/>
</dbReference>
<comment type="subunit">
    <text evidence="5">Homodimer; the beta-strands of each monomer intercalate to form a hydrophobic core, while the alpha-helices form wings that extend away from the core.</text>
</comment>
<gene>
    <name evidence="5" type="primary">csrA</name>
    <name evidence="6" type="ORF">FU658_04875</name>
</gene>
<dbReference type="GO" id="GO:0006109">
    <property type="term" value="P:regulation of carbohydrate metabolic process"/>
    <property type="evidence" value="ECO:0007669"/>
    <property type="project" value="UniProtKB-UniRule"/>
</dbReference>
<accession>A0A5C8KUZ0</accession>
<comment type="similarity">
    <text evidence="5">Belongs to the CsrA/RsmA family.</text>
</comment>
<dbReference type="EMBL" id="VRTS01000002">
    <property type="protein sequence ID" value="TXK65111.1"/>
    <property type="molecule type" value="Genomic_DNA"/>
</dbReference>
<dbReference type="AlphaFoldDB" id="A0A5C8KUZ0"/>
<dbReference type="HAMAP" id="MF_00167">
    <property type="entry name" value="CsrA"/>
    <property type="match status" value="1"/>
</dbReference>
<dbReference type="Pfam" id="PF02599">
    <property type="entry name" value="CsrA"/>
    <property type="match status" value="1"/>
</dbReference>
<dbReference type="Gene3D" id="2.60.40.4380">
    <property type="entry name" value="Translational regulator CsrA"/>
    <property type="match status" value="1"/>
</dbReference>
<evidence type="ECO:0000256" key="4">
    <source>
        <dbReference type="ARBA" id="ARBA00023159"/>
    </source>
</evidence>
<keyword evidence="2 5" id="KW-0810">Translation regulation</keyword>
<evidence type="ECO:0000256" key="3">
    <source>
        <dbReference type="ARBA" id="ARBA00022884"/>
    </source>
</evidence>
<dbReference type="PANTHER" id="PTHR34984">
    <property type="entry name" value="CARBON STORAGE REGULATOR"/>
    <property type="match status" value="1"/>
</dbReference>
<keyword evidence="1 5" id="KW-0963">Cytoplasm</keyword>
<protein>
    <recommendedName>
        <fullName evidence="5">Translational regulator CsrA</fullName>
    </recommendedName>
    <alternativeName>
        <fullName evidence="5">Carbon storage regulator</fullName>
    </alternativeName>
</protein>
<dbReference type="InterPro" id="IPR003751">
    <property type="entry name" value="CsrA"/>
</dbReference>
<comment type="subcellular location">
    <subcellularLocation>
        <location evidence="5">Cytoplasm</location>
    </subcellularLocation>
</comment>
<sequence length="84" mass="9606">MQATLRKEARMLSLIRRRGQRIRVGDDIEVVVVNVDGNEIRLGIAAPPEVRVLRPEAHEKAQRHSTPVVSDTAPVVRYRRSRRT</sequence>
<dbReference type="GO" id="GO:0045947">
    <property type="term" value="P:negative regulation of translational initiation"/>
    <property type="evidence" value="ECO:0007669"/>
    <property type="project" value="UniProtKB-UniRule"/>
</dbReference>
<keyword evidence="7" id="KW-1185">Reference proteome</keyword>
<proteinExistence type="inferred from homology"/>
<evidence type="ECO:0000256" key="2">
    <source>
        <dbReference type="ARBA" id="ARBA00022845"/>
    </source>
</evidence>
<organism evidence="6 7">
    <name type="scientific">Alkalisalibacterium limincola</name>
    <dbReference type="NCBI Taxonomy" id="2699169"/>
    <lineage>
        <taxon>Bacteria</taxon>
        <taxon>Pseudomonadati</taxon>
        <taxon>Pseudomonadota</taxon>
        <taxon>Gammaproteobacteria</taxon>
        <taxon>Lysobacterales</taxon>
        <taxon>Lysobacteraceae</taxon>
        <taxon>Alkalisalibacterium</taxon>
    </lineage>
</organism>
<evidence type="ECO:0000256" key="5">
    <source>
        <dbReference type="HAMAP-Rule" id="MF_00167"/>
    </source>
</evidence>
<keyword evidence="3 5" id="KW-0694">RNA-binding</keyword>
<keyword evidence="5" id="KW-0678">Repressor</keyword>
<evidence type="ECO:0000256" key="1">
    <source>
        <dbReference type="ARBA" id="ARBA00022490"/>
    </source>
</evidence>
<comment type="function">
    <text evidence="5">A key translational regulator that binds mRNA to regulate translation initiation and/or mRNA stability. Mediates global changes in gene expression, shifting from rapid growth to stress survival by linking envelope stress, the stringent response and the catabolite repression systems. Usually binds in the 5'-UTR; binding at or near the Shine-Dalgarno sequence prevents ribosome-binding, repressing translation, binding elsewhere in the 5'-UTR can activate translation and/or stabilize the mRNA. Its function is antagonized by small RNA(s).</text>
</comment>
<dbReference type="PANTHER" id="PTHR34984:SF1">
    <property type="entry name" value="CARBON STORAGE REGULATOR"/>
    <property type="match status" value="1"/>
</dbReference>
<dbReference type="GO" id="GO:0005829">
    <property type="term" value="C:cytosol"/>
    <property type="evidence" value="ECO:0007669"/>
    <property type="project" value="TreeGrafter"/>
</dbReference>
<comment type="caution">
    <text evidence="6">The sequence shown here is derived from an EMBL/GenBank/DDBJ whole genome shotgun (WGS) entry which is preliminary data.</text>
</comment>
<dbReference type="InterPro" id="IPR036107">
    <property type="entry name" value="CsrA_sf"/>
</dbReference>
<evidence type="ECO:0000313" key="7">
    <source>
        <dbReference type="Proteomes" id="UP000321248"/>
    </source>
</evidence>
<dbReference type="RefSeq" id="WP_147891031.1">
    <property type="nucleotide sequence ID" value="NZ_VRTS01000002.1"/>
</dbReference>
<dbReference type="GO" id="GO:0045948">
    <property type="term" value="P:positive regulation of translational initiation"/>
    <property type="evidence" value="ECO:0007669"/>
    <property type="project" value="UniProtKB-UniRule"/>
</dbReference>
<evidence type="ECO:0000313" key="6">
    <source>
        <dbReference type="EMBL" id="TXK65111.1"/>
    </source>
</evidence>